<gene>
    <name evidence="2" type="ORF">KIH74_14230</name>
</gene>
<organism evidence="2 3">
    <name type="scientific">Kineosporia corallincola</name>
    <dbReference type="NCBI Taxonomy" id="2835133"/>
    <lineage>
        <taxon>Bacteria</taxon>
        <taxon>Bacillati</taxon>
        <taxon>Actinomycetota</taxon>
        <taxon>Actinomycetes</taxon>
        <taxon>Kineosporiales</taxon>
        <taxon>Kineosporiaceae</taxon>
        <taxon>Kineosporia</taxon>
    </lineage>
</organism>
<protein>
    <submittedName>
        <fullName evidence="2">DUF4097 family beta strand repeat protein</fullName>
    </submittedName>
</protein>
<dbReference type="Pfam" id="PF13349">
    <property type="entry name" value="DUF4097"/>
    <property type="match status" value="1"/>
</dbReference>
<name>A0ABS5TGU6_9ACTN</name>
<comment type="caution">
    <text evidence="2">The sequence shown here is derived from an EMBL/GenBank/DDBJ whole genome shotgun (WGS) entry which is preliminary data.</text>
</comment>
<dbReference type="EMBL" id="JAHBAY010000005">
    <property type="protein sequence ID" value="MBT0770093.1"/>
    <property type="molecule type" value="Genomic_DNA"/>
</dbReference>
<feature type="domain" description="DUF4097" evidence="1">
    <location>
        <begin position="100"/>
        <end position="214"/>
    </location>
</feature>
<sequence>MNMQLRAVWLAAGAVATVIVLVSVGRVFAGAAVPAQHGEDDATLTHPVSKVVVDSNAGDATVTDGPDGQVTLSRRTTWSIGARPRVEQHWQGDVLHLDVRCPEGGVAGIDDCSADFEIQVPAGADVEAKTEAGTLSVTGVGGDVRLSSSAGDIELSGVGGSIHARTQKGSISGDDLNATSTDVEAQAGDAELSYASPPRRVRAVTSAGDVSVLVPSGAYAVVAHSDSQEATVGFTPDPDAEATITATVDAGSVEVGYRD</sequence>
<dbReference type="Proteomes" id="UP001197247">
    <property type="component" value="Unassembled WGS sequence"/>
</dbReference>
<evidence type="ECO:0000313" key="3">
    <source>
        <dbReference type="Proteomes" id="UP001197247"/>
    </source>
</evidence>
<evidence type="ECO:0000259" key="1">
    <source>
        <dbReference type="Pfam" id="PF13349"/>
    </source>
</evidence>
<reference evidence="2 3" key="1">
    <citation type="submission" date="2021-05" db="EMBL/GenBank/DDBJ databases">
        <title>Kineosporia and Streptomyces sp. nov. two new marine actinobacteria isolated from Coral.</title>
        <authorList>
            <person name="Buangrab K."/>
            <person name="Sutthacheep M."/>
            <person name="Yeemin T."/>
            <person name="Harunari E."/>
            <person name="Igarashi Y."/>
            <person name="Kanchanasin P."/>
            <person name="Tanasupawat S."/>
            <person name="Phongsopitanun W."/>
        </authorList>
    </citation>
    <scope>NUCLEOTIDE SEQUENCE [LARGE SCALE GENOMIC DNA]</scope>
    <source>
        <strain evidence="2 3">J2-2</strain>
    </source>
</reference>
<dbReference type="InterPro" id="IPR025164">
    <property type="entry name" value="Toastrack_DUF4097"/>
</dbReference>
<dbReference type="RefSeq" id="WP_214156385.1">
    <property type="nucleotide sequence ID" value="NZ_JAHBAY010000005.1"/>
</dbReference>
<evidence type="ECO:0000313" key="2">
    <source>
        <dbReference type="EMBL" id="MBT0770093.1"/>
    </source>
</evidence>
<accession>A0ABS5TGU6</accession>
<keyword evidence="3" id="KW-1185">Reference proteome</keyword>
<proteinExistence type="predicted"/>